<gene>
    <name evidence="2" type="ORF">HK100_006203</name>
</gene>
<dbReference type="EMBL" id="JADGJH010002882">
    <property type="protein sequence ID" value="KAJ3094287.1"/>
    <property type="molecule type" value="Genomic_DNA"/>
</dbReference>
<protein>
    <submittedName>
        <fullName evidence="2">Uncharacterized protein</fullName>
    </submittedName>
</protein>
<comment type="caution">
    <text evidence="2">The sequence shown here is derived from an EMBL/GenBank/DDBJ whole genome shotgun (WGS) entry which is preliminary data.</text>
</comment>
<reference evidence="2" key="1">
    <citation type="submission" date="2020-05" db="EMBL/GenBank/DDBJ databases">
        <title>Phylogenomic resolution of chytrid fungi.</title>
        <authorList>
            <person name="Stajich J.E."/>
            <person name="Amses K."/>
            <person name="Simmons R."/>
            <person name="Seto K."/>
            <person name="Myers J."/>
            <person name="Bonds A."/>
            <person name="Quandt C.A."/>
            <person name="Barry K."/>
            <person name="Liu P."/>
            <person name="Grigoriev I."/>
            <person name="Longcore J.E."/>
            <person name="James T.Y."/>
        </authorList>
    </citation>
    <scope>NUCLEOTIDE SEQUENCE</scope>
    <source>
        <strain evidence="2">JEL0513</strain>
    </source>
</reference>
<evidence type="ECO:0000313" key="2">
    <source>
        <dbReference type="EMBL" id="KAJ3094287.1"/>
    </source>
</evidence>
<feature type="region of interest" description="Disordered" evidence="1">
    <location>
        <begin position="70"/>
        <end position="94"/>
    </location>
</feature>
<keyword evidence="3" id="KW-1185">Reference proteome</keyword>
<evidence type="ECO:0000313" key="3">
    <source>
        <dbReference type="Proteomes" id="UP001211907"/>
    </source>
</evidence>
<dbReference type="Proteomes" id="UP001211907">
    <property type="component" value="Unassembled WGS sequence"/>
</dbReference>
<evidence type="ECO:0000256" key="1">
    <source>
        <dbReference type="SAM" id="MobiDB-lite"/>
    </source>
</evidence>
<sequence>MESPIARLMESQEARQADPKLAAYAFAGRAFFTGTALTFSAALSLSAATAAALDVGSVLLNNSELKEFSDKMKSVSNSTMPSLKGKYDENADDSTDEAANEFLRALKEDQERTAAAGLQKESIYYREISSRMKNAINREIK</sequence>
<name>A0AAD5XBU5_9FUNG</name>
<organism evidence="2 3">
    <name type="scientific">Physocladia obscura</name>
    <dbReference type="NCBI Taxonomy" id="109957"/>
    <lineage>
        <taxon>Eukaryota</taxon>
        <taxon>Fungi</taxon>
        <taxon>Fungi incertae sedis</taxon>
        <taxon>Chytridiomycota</taxon>
        <taxon>Chytridiomycota incertae sedis</taxon>
        <taxon>Chytridiomycetes</taxon>
        <taxon>Chytridiales</taxon>
        <taxon>Chytriomycetaceae</taxon>
        <taxon>Physocladia</taxon>
    </lineage>
</organism>
<dbReference type="AlphaFoldDB" id="A0AAD5XBU5"/>
<accession>A0AAD5XBU5</accession>
<proteinExistence type="predicted"/>